<protein>
    <submittedName>
        <fullName evidence="1">Uncharacterized protein</fullName>
    </submittedName>
</protein>
<accession>A0A4Y2UU51</accession>
<proteinExistence type="predicted"/>
<name>A0A4Y2UU51_ARAVE</name>
<sequence length="189" mass="21282">MALAVITWFTAIGQYRILLVVSTTSEPGQGSEKLHRWMIFLRTGIVARLFLFVERVLVIDGTGIDYMVHQQLDSITFLLLFQPLQNSVKAMKSFINGSSIFSELPLFLGSFSSSQESRSSMALTVITWSTAIGKYHNLLVVSTTSEPCQGSESLHHWMILIPNGPFFERSLSLCSFSSSKEPWSSRHWQ</sequence>
<gene>
    <name evidence="1" type="ORF">AVEN_176554_1</name>
</gene>
<reference evidence="1 2" key="1">
    <citation type="journal article" date="2019" name="Sci. Rep.">
        <title>Orb-weaving spider Araneus ventricosus genome elucidates the spidroin gene catalogue.</title>
        <authorList>
            <person name="Kono N."/>
            <person name="Nakamura H."/>
            <person name="Ohtoshi R."/>
            <person name="Moran D.A.P."/>
            <person name="Shinohara A."/>
            <person name="Yoshida Y."/>
            <person name="Fujiwara M."/>
            <person name="Mori M."/>
            <person name="Tomita M."/>
            <person name="Arakawa K."/>
        </authorList>
    </citation>
    <scope>NUCLEOTIDE SEQUENCE [LARGE SCALE GENOMIC DNA]</scope>
</reference>
<dbReference type="Proteomes" id="UP000499080">
    <property type="component" value="Unassembled WGS sequence"/>
</dbReference>
<dbReference type="AlphaFoldDB" id="A0A4Y2UU51"/>
<comment type="caution">
    <text evidence="1">The sequence shown here is derived from an EMBL/GenBank/DDBJ whole genome shotgun (WGS) entry which is preliminary data.</text>
</comment>
<dbReference type="EMBL" id="BGPR01039632">
    <property type="protein sequence ID" value="GBO15634.1"/>
    <property type="molecule type" value="Genomic_DNA"/>
</dbReference>
<organism evidence="1 2">
    <name type="scientific">Araneus ventricosus</name>
    <name type="common">Orbweaver spider</name>
    <name type="synonym">Epeira ventricosa</name>
    <dbReference type="NCBI Taxonomy" id="182803"/>
    <lineage>
        <taxon>Eukaryota</taxon>
        <taxon>Metazoa</taxon>
        <taxon>Ecdysozoa</taxon>
        <taxon>Arthropoda</taxon>
        <taxon>Chelicerata</taxon>
        <taxon>Arachnida</taxon>
        <taxon>Araneae</taxon>
        <taxon>Araneomorphae</taxon>
        <taxon>Entelegynae</taxon>
        <taxon>Araneoidea</taxon>
        <taxon>Araneidae</taxon>
        <taxon>Araneus</taxon>
    </lineage>
</organism>
<evidence type="ECO:0000313" key="1">
    <source>
        <dbReference type="EMBL" id="GBO15634.1"/>
    </source>
</evidence>
<evidence type="ECO:0000313" key="2">
    <source>
        <dbReference type="Proteomes" id="UP000499080"/>
    </source>
</evidence>
<keyword evidence="2" id="KW-1185">Reference proteome</keyword>